<keyword evidence="5" id="KW-1185">Reference proteome</keyword>
<dbReference type="AlphaFoldDB" id="A0A4P7VH92"/>
<proteinExistence type="predicted"/>
<evidence type="ECO:0000259" key="3">
    <source>
        <dbReference type="Pfam" id="PF00912"/>
    </source>
</evidence>
<dbReference type="Gene3D" id="1.10.3810.10">
    <property type="entry name" value="Biosynthetic peptidoglycan transglycosylase-like"/>
    <property type="match status" value="1"/>
</dbReference>
<dbReference type="InterPro" id="IPR050396">
    <property type="entry name" value="Glycosyltr_51/Transpeptidase"/>
</dbReference>
<dbReference type="GO" id="GO:0008955">
    <property type="term" value="F:peptidoglycan glycosyltransferase activity"/>
    <property type="evidence" value="ECO:0007669"/>
    <property type="project" value="TreeGrafter"/>
</dbReference>
<protein>
    <recommendedName>
        <fullName evidence="3">Glycosyl transferase family 51 domain-containing protein</fullName>
    </recommendedName>
</protein>
<evidence type="ECO:0000313" key="4">
    <source>
        <dbReference type="EMBL" id="QCD35463.1"/>
    </source>
</evidence>
<accession>A0A4P7VH92</accession>
<gene>
    <name evidence="4" type="ORF">E7746_05920</name>
</gene>
<feature type="domain" description="Glycosyl transferase family 51" evidence="3">
    <location>
        <begin position="34"/>
        <end position="188"/>
    </location>
</feature>
<evidence type="ECO:0000256" key="2">
    <source>
        <dbReference type="ARBA" id="ARBA00022679"/>
    </source>
</evidence>
<organism evidence="4 5">
    <name type="scientific">Muribaculum gordoncarteri</name>
    <dbReference type="NCBI Taxonomy" id="2530390"/>
    <lineage>
        <taxon>Bacteria</taxon>
        <taxon>Pseudomonadati</taxon>
        <taxon>Bacteroidota</taxon>
        <taxon>Bacteroidia</taxon>
        <taxon>Bacteroidales</taxon>
        <taxon>Muribaculaceae</taxon>
        <taxon>Muribaculum</taxon>
    </lineage>
</organism>
<dbReference type="Pfam" id="PF00912">
    <property type="entry name" value="Transgly"/>
    <property type="match status" value="1"/>
</dbReference>
<dbReference type="Proteomes" id="UP000297031">
    <property type="component" value="Chromosome"/>
</dbReference>
<dbReference type="PANTHER" id="PTHR32282:SF33">
    <property type="entry name" value="PEPTIDOGLYCAN GLYCOSYLTRANSFERASE"/>
    <property type="match status" value="1"/>
</dbReference>
<sequence>MMTLKFIKSFLNDREVLLTTIPYLIEKNSPLLSTQSGKMLLDLLVLGEDHRNRYHIGFDIIAITRAIYRRVTTGLKEGASTIEQQLVRVITADYSMTFSRKLKEILLAVIIRMKFDRQQLAISYLDIAYYGTEYPSLDAILAGFGLSRDADIDLKVCASIIARLKYPEPRVMSESNNYQIERRTSHLLKLYLRKHPIHLKLISAIISTIRQ</sequence>
<dbReference type="EMBL" id="CP039393">
    <property type="protein sequence ID" value="QCD35463.1"/>
    <property type="molecule type" value="Genomic_DNA"/>
</dbReference>
<dbReference type="InterPro" id="IPR001264">
    <property type="entry name" value="Glyco_trans_51"/>
</dbReference>
<dbReference type="InterPro" id="IPR036950">
    <property type="entry name" value="PBP_transglycosylase"/>
</dbReference>
<keyword evidence="2" id="KW-0808">Transferase</keyword>
<dbReference type="KEGG" id="mgod:E7746_05920"/>
<evidence type="ECO:0000256" key="1">
    <source>
        <dbReference type="ARBA" id="ARBA00004752"/>
    </source>
</evidence>
<evidence type="ECO:0000313" key="5">
    <source>
        <dbReference type="Proteomes" id="UP000297031"/>
    </source>
</evidence>
<dbReference type="SUPFAM" id="SSF53955">
    <property type="entry name" value="Lysozyme-like"/>
    <property type="match status" value="1"/>
</dbReference>
<dbReference type="PANTHER" id="PTHR32282">
    <property type="entry name" value="BINDING PROTEIN TRANSPEPTIDASE, PUTATIVE-RELATED"/>
    <property type="match status" value="1"/>
</dbReference>
<dbReference type="InterPro" id="IPR023346">
    <property type="entry name" value="Lysozyme-like_dom_sf"/>
</dbReference>
<name>A0A4P7VH92_9BACT</name>
<reference evidence="4 5" key="1">
    <citation type="submission" date="2019-02" db="EMBL/GenBank/DDBJ databases">
        <title>Isolation and identification of novel species under the genus Muribaculum.</title>
        <authorList>
            <person name="Miyake S."/>
            <person name="Ding Y."/>
            <person name="Low A."/>
            <person name="Soh M."/>
            <person name="Seedorf H."/>
        </authorList>
    </citation>
    <scope>NUCLEOTIDE SEQUENCE [LARGE SCALE GENOMIC DNA]</scope>
    <source>
        <strain evidence="4 5">TLL-A4</strain>
    </source>
</reference>
<comment type="pathway">
    <text evidence="1">Cell wall biogenesis; peptidoglycan biosynthesis.</text>
</comment>